<protein>
    <submittedName>
        <fullName evidence="3">Uncharacterized protein</fullName>
    </submittedName>
</protein>
<dbReference type="AlphaFoldDB" id="A0A2H3K701"/>
<organism evidence="3 4">
    <name type="scientific">Wolfiporia cocos (strain MD-104)</name>
    <name type="common">Brown rot fungus</name>
    <dbReference type="NCBI Taxonomy" id="742152"/>
    <lineage>
        <taxon>Eukaryota</taxon>
        <taxon>Fungi</taxon>
        <taxon>Dikarya</taxon>
        <taxon>Basidiomycota</taxon>
        <taxon>Agaricomycotina</taxon>
        <taxon>Agaricomycetes</taxon>
        <taxon>Polyporales</taxon>
        <taxon>Phaeolaceae</taxon>
        <taxon>Wolfiporia</taxon>
    </lineage>
</organism>
<evidence type="ECO:0000256" key="1">
    <source>
        <dbReference type="ARBA" id="ARBA00004685"/>
    </source>
</evidence>
<name>A0A2H3K701_WOLCO</name>
<dbReference type="Pfam" id="PF11807">
    <property type="entry name" value="UstYa"/>
    <property type="match status" value="1"/>
</dbReference>
<dbReference type="OrthoDB" id="3687641at2759"/>
<gene>
    <name evidence="3" type="ORF">WOLCODRAFT_78423</name>
</gene>
<dbReference type="PANTHER" id="PTHR33365:SF4">
    <property type="entry name" value="CYCLOCHLOROTINE BIOSYNTHESIS PROTEIN O"/>
    <property type="match status" value="1"/>
</dbReference>
<dbReference type="PANTHER" id="PTHR33365">
    <property type="entry name" value="YALI0B05434P"/>
    <property type="match status" value="1"/>
</dbReference>
<accession>A0A2H3K701</accession>
<evidence type="ECO:0000313" key="4">
    <source>
        <dbReference type="Proteomes" id="UP000218811"/>
    </source>
</evidence>
<reference evidence="3 4" key="1">
    <citation type="journal article" date="2012" name="Science">
        <title>The Paleozoic origin of enzymatic lignin decomposition reconstructed from 31 fungal genomes.</title>
        <authorList>
            <person name="Floudas D."/>
            <person name="Binder M."/>
            <person name="Riley R."/>
            <person name="Barry K."/>
            <person name="Blanchette R.A."/>
            <person name="Henrissat B."/>
            <person name="Martinez A.T."/>
            <person name="Otillar R."/>
            <person name="Spatafora J.W."/>
            <person name="Yadav J.S."/>
            <person name="Aerts A."/>
            <person name="Benoit I."/>
            <person name="Boyd A."/>
            <person name="Carlson A."/>
            <person name="Copeland A."/>
            <person name="Coutinho P.M."/>
            <person name="de Vries R.P."/>
            <person name="Ferreira P."/>
            <person name="Findley K."/>
            <person name="Foster B."/>
            <person name="Gaskell J."/>
            <person name="Glotzer D."/>
            <person name="Gorecki P."/>
            <person name="Heitman J."/>
            <person name="Hesse C."/>
            <person name="Hori C."/>
            <person name="Igarashi K."/>
            <person name="Jurgens J.A."/>
            <person name="Kallen N."/>
            <person name="Kersten P."/>
            <person name="Kohler A."/>
            <person name="Kuees U."/>
            <person name="Kumar T.K.A."/>
            <person name="Kuo A."/>
            <person name="LaButti K."/>
            <person name="Larrondo L.F."/>
            <person name="Lindquist E."/>
            <person name="Ling A."/>
            <person name="Lombard V."/>
            <person name="Lucas S."/>
            <person name="Lundell T."/>
            <person name="Martin R."/>
            <person name="McLaughlin D.J."/>
            <person name="Morgenstern I."/>
            <person name="Morin E."/>
            <person name="Murat C."/>
            <person name="Nagy L.G."/>
            <person name="Nolan M."/>
            <person name="Ohm R.A."/>
            <person name="Patyshakuliyeva A."/>
            <person name="Rokas A."/>
            <person name="Ruiz-Duenas F.J."/>
            <person name="Sabat G."/>
            <person name="Salamov A."/>
            <person name="Samejima M."/>
            <person name="Schmutz J."/>
            <person name="Slot J.C."/>
            <person name="St John F."/>
            <person name="Stenlid J."/>
            <person name="Sun H."/>
            <person name="Sun S."/>
            <person name="Syed K."/>
            <person name="Tsang A."/>
            <person name="Wiebenga A."/>
            <person name="Young D."/>
            <person name="Pisabarro A."/>
            <person name="Eastwood D.C."/>
            <person name="Martin F."/>
            <person name="Cullen D."/>
            <person name="Grigoriev I.V."/>
            <person name="Hibbett D.S."/>
        </authorList>
    </citation>
    <scope>NUCLEOTIDE SEQUENCE [LARGE SCALE GENOMIC DNA]</scope>
    <source>
        <strain evidence="3 4">MD-104</strain>
    </source>
</reference>
<proteinExistence type="inferred from homology"/>
<dbReference type="OMA" id="MHCQEAL"/>
<comment type="pathway">
    <text evidence="1">Mycotoxin biosynthesis.</text>
</comment>
<dbReference type="InterPro" id="IPR021765">
    <property type="entry name" value="UstYa-like"/>
</dbReference>
<evidence type="ECO:0000256" key="2">
    <source>
        <dbReference type="ARBA" id="ARBA00035112"/>
    </source>
</evidence>
<evidence type="ECO:0000313" key="3">
    <source>
        <dbReference type="EMBL" id="PCH44844.1"/>
    </source>
</evidence>
<sequence>MFFARSNSSQAPALEAVEHTQVVLNGTLTFPSIYRGEPSASVDAAWDQITKNVKFSVITEDDLTKIGQTVRPSTVRIDEKFGGGILAGFELGHQMHCLNMLRKHTYIDYYGPLNQDYLDNRIFYRIHLCLQSIMCTGDVGLITFDWVEGYKRSYPNFNTRHICRDSSKLYQWIEQAPHVPAAHVYRTMGTVDLPDSP</sequence>
<keyword evidence="4" id="KW-1185">Reference proteome</keyword>
<dbReference type="GO" id="GO:0043386">
    <property type="term" value="P:mycotoxin biosynthetic process"/>
    <property type="evidence" value="ECO:0007669"/>
    <property type="project" value="InterPro"/>
</dbReference>
<comment type="similarity">
    <text evidence="2">Belongs to the ustYa family.</text>
</comment>
<dbReference type="STRING" id="742152.A0A2H3K701"/>
<dbReference type="Proteomes" id="UP000218811">
    <property type="component" value="Unassembled WGS sequence"/>
</dbReference>
<dbReference type="EMBL" id="KB468168">
    <property type="protein sequence ID" value="PCH44844.1"/>
    <property type="molecule type" value="Genomic_DNA"/>
</dbReference>